<evidence type="ECO:0000313" key="1">
    <source>
        <dbReference type="EMBL" id="GBH22440.1"/>
    </source>
</evidence>
<sequence>MQNIIELQHEREKSIRDRLHTIKDLVEQTQGTVRPKQAQAMVDVGNSQFEMMANVSKYFINVLKEYPEDGARAMSMIEQWAIQDRAPENQNVTKNDFFPCVIRSIKEDEFNLLQPPAVLTQHGMDRMLRAGVNGTHGVSKDDFSTSFVHNVKKGGITILEKGSSCVINGVELKLTPQSARSTDTKPPTDSDVSYTESWINRWSEARRYSPFTMCSSYATWIALYQEMDIDWPEAKSRGGFPLLVGCLYLACEWACRNGTALKSGAKSDDGFSVNILQSWIDGSSIRIPQWMNVWRQPISYTTTTLSDVGYENLKPRGLMEWSRGELSKSIGGIVPAETRMPFVERSEGGFPLQDAALTTMGPLRMFLCFSIALETTGSLHLDDPKEGFNGFRNYLEGALLYLGKHPGQVGRKMDKVVVQMMRLLSADVSMNVPESELVKQQFEDVPYDSSIQRNVRIYDNYSLSILAHNHNVAPNKREIATSISREIPELEIGLMEIFEEYSGSDSAVQKYNVSMYDTRLLDAITHLTHPGNIEGYSRSCHGSLPVKGYKSKTQRIVLEGINSDAPRKVDDHEKQLFTEIFDGFIPPDSNGMFENMWALSNSRSGGGDRIGFKASPKLIVDSEAASDFEEGFVSNRKDVMHFTAAFIMNEKSMMTRATPEMPFPLGLRSVAARVLRYIYNLPITQQIIMRPIYKHIKDFMSNSDEGYAIEQKIGVAVADMANEINTSLKLVHDPSLVCLAHDASALDQHIGSRHREIWRDVMKDVLSYYEGESLKGILKSDVKYSELVDNVLSSWDDAYFEFSVPQAPSQFLHADTQPSGAITTGSDNTITTMAMLNLIEKETGDVPFVKQVWGDDCYFGMQMRGDSDIITKVKEHEDLATGAGQVLGTIKDSTSGRVVHFLQKLFIGGQVVSRRMAYDHENPQNHERLPGQIGEYLDKARDLSMRGGNLVLLNMLQLMTVINGSRSTVFGRQAVTSFESMAAPGGTTNRMLFGFGQPNSKLYLELNFDKMFGGTENMTVDSRAIIDTPKEIGKRVIDELSESKASVRMQLGGMEVKRPDGENYTMDQLQQTASERLLKRERRRRSQLRETTRIALTDADVIDHDYERAVIRGGYDALGGMLRDKRLNSKFKEKALIKNGFISPRADKQFSPEVKQSPVSRHLSIRVGKAFVTYGFNSTHILYLPKTSDEHFDLMSVDGNQVHRYKQYWHPFYSYPINIRLLLALTGVHAGPDRLRIKSHISKFSPSRFRRDLMPEHVMHGIDRVRSKGGNVREYLSFVGFTSTGDNNEIDEIMQHIDKMGLYRDLSNADEYSSVFDVVKSASTFIIMDLISKTSPALHTLLSTVDSDVRGVVLTHYIGLLCDELNVACVQHRSNASTRNFIRIPIVTIKMTI</sequence>
<proteinExistence type="predicted"/>
<organism evidence="1">
    <name type="scientific">viral metagenome</name>
    <dbReference type="NCBI Taxonomy" id="1070528"/>
    <lineage>
        <taxon>unclassified sequences</taxon>
        <taxon>metagenomes</taxon>
        <taxon>organismal metagenomes</taxon>
    </lineage>
</organism>
<protein>
    <submittedName>
        <fullName evidence="1">RdRp</fullName>
    </submittedName>
</protein>
<reference evidence="1" key="1">
    <citation type="submission" date="2017-04" db="EMBL/GenBank/DDBJ databases">
        <title>Unveiling RNA virosphere associated with marine microorganisms.</title>
        <authorList>
            <person name="Urayama S."/>
            <person name="Takaki Y."/>
            <person name="Nishi S."/>
            <person name="Yoshida Y."/>
            <person name="Deguchi S."/>
            <person name="Takai K."/>
            <person name="Nunoura T."/>
        </authorList>
    </citation>
    <scope>NUCLEOTIDE SEQUENCE</scope>
</reference>
<name>A0A2V0RMY2_9ZZZZ</name>
<dbReference type="SUPFAM" id="SSF56672">
    <property type="entry name" value="DNA/RNA polymerases"/>
    <property type="match status" value="1"/>
</dbReference>
<dbReference type="InterPro" id="IPR043502">
    <property type="entry name" value="DNA/RNA_pol_sf"/>
</dbReference>
<comment type="caution">
    <text evidence="1">The sequence shown here is derived from an EMBL/GenBank/DDBJ whole genome shotgun (WGS) entry which is preliminary data.</text>
</comment>
<dbReference type="EMBL" id="BDQB01000300">
    <property type="protein sequence ID" value="GBH22440.1"/>
    <property type="molecule type" value="Genomic_RNA"/>
</dbReference>
<accession>A0A2V0RMY2</accession>